<accession>A0ACB6SCT8</accession>
<keyword evidence="2" id="KW-1185">Reference proteome</keyword>
<evidence type="ECO:0000313" key="2">
    <source>
        <dbReference type="Proteomes" id="UP000799754"/>
    </source>
</evidence>
<dbReference type="Proteomes" id="UP000799754">
    <property type="component" value="Unassembled WGS sequence"/>
</dbReference>
<dbReference type="EMBL" id="MU006704">
    <property type="protein sequence ID" value="KAF2631783.1"/>
    <property type="molecule type" value="Genomic_DNA"/>
</dbReference>
<protein>
    <submittedName>
        <fullName evidence="1">Uncharacterized protein</fullName>
    </submittedName>
</protein>
<evidence type="ECO:0000313" key="1">
    <source>
        <dbReference type="EMBL" id="KAF2631783.1"/>
    </source>
</evidence>
<gene>
    <name evidence="1" type="ORF">BU25DRAFT_407425</name>
</gene>
<name>A0ACB6SCT8_9PLEO</name>
<comment type="caution">
    <text evidence="1">The sequence shown here is derived from an EMBL/GenBank/DDBJ whole genome shotgun (WGS) entry which is preliminary data.</text>
</comment>
<sequence>MTLSGCDRRSPSGSAYDFLVNRAPSLRGVQHAVNPHTSSTMPTWLVHGFRWPRAQVRIHTILQNLDDVAPEWVMAPATQACLHKNFKEQWPDIIARLPGLRFIEQYDPDDLTVKDQPYAYVCDQVHDIKLGIDIDEVRGGGVSDEQWTAIAELRDKVTPEAKLGWFVVVNGDVERWAPPLEDEDELEDEEDEEEAETKTLSPPARSPRSSVWKGSGSDATNGQEPARPSTSRSMKNWIGGILRKTRSSKSLRGEATRTKTPPPVPPLPPMLPKAALQSPPRTANGKAPMPLRPAK</sequence>
<organism evidence="1 2">
    <name type="scientific">Macroventuria anomochaeta</name>
    <dbReference type="NCBI Taxonomy" id="301207"/>
    <lineage>
        <taxon>Eukaryota</taxon>
        <taxon>Fungi</taxon>
        <taxon>Dikarya</taxon>
        <taxon>Ascomycota</taxon>
        <taxon>Pezizomycotina</taxon>
        <taxon>Dothideomycetes</taxon>
        <taxon>Pleosporomycetidae</taxon>
        <taxon>Pleosporales</taxon>
        <taxon>Pleosporineae</taxon>
        <taxon>Didymellaceae</taxon>
        <taxon>Macroventuria</taxon>
    </lineage>
</organism>
<proteinExistence type="predicted"/>
<reference evidence="1" key="1">
    <citation type="journal article" date="2020" name="Stud. Mycol.">
        <title>101 Dothideomycetes genomes: a test case for predicting lifestyles and emergence of pathogens.</title>
        <authorList>
            <person name="Haridas S."/>
            <person name="Albert R."/>
            <person name="Binder M."/>
            <person name="Bloem J."/>
            <person name="Labutti K."/>
            <person name="Salamov A."/>
            <person name="Andreopoulos B."/>
            <person name="Baker S."/>
            <person name="Barry K."/>
            <person name="Bills G."/>
            <person name="Bluhm B."/>
            <person name="Cannon C."/>
            <person name="Castanera R."/>
            <person name="Culley D."/>
            <person name="Daum C."/>
            <person name="Ezra D."/>
            <person name="Gonzalez J."/>
            <person name="Henrissat B."/>
            <person name="Kuo A."/>
            <person name="Liang C."/>
            <person name="Lipzen A."/>
            <person name="Lutzoni F."/>
            <person name="Magnuson J."/>
            <person name="Mondo S."/>
            <person name="Nolan M."/>
            <person name="Ohm R."/>
            <person name="Pangilinan J."/>
            <person name="Park H.-J."/>
            <person name="Ramirez L."/>
            <person name="Alfaro M."/>
            <person name="Sun H."/>
            <person name="Tritt A."/>
            <person name="Yoshinaga Y."/>
            <person name="Zwiers L.-H."/>
            <person name="Turgeon B."/>
            <person name="Goodwin S."/>
            <person name="Spatafora J."/>
            <person name="Crous P."/>
            <person name="Grigoriev I."/>
        </authorList>
    </citation>
    <scope>NUCLEOTIDE SEQUENCE</scope>
    <source>
        <strain evidence="1">CBS 525.71</strain>
    </source>
</reference>